<sequence length="539" mass="61104">MKAISLKNQLSSSLLLGLCMLINLLLSTQVFSQENGIRIDFEKDSPYYPQKKSKPSPGDVYEAYTPRYAAGIEGRALDLSQDAALRMPIKLHDSLPLPYGEKQDFTVSFWVKTKEYAKQGTVLAGNKKQVGKEEIGWMVMATEAGAWALYISDGKQEYAYEPSLPRQQINDGDWHQIGFSISREEQDLYLFFDGKQMGIYNIGDLGALRSEWATTFGGTASNWDYLGQWEAFNGYLDNISILPGAASEKVLSAEYQTYFPSIHQKEVWTGSLRLLSWNIWHGGHRFGKQVGLERVIETIQVHQPDIVTLIETYGSVEEIADALGYHFYLISSNLSILSKYPVKKTIKAFRPFNFGGAIISLPNGKDIAIMDTWLHYLPDYQKSIVQEKMAVDDLIKEEGETRHQEVKDILSQIQPFLANSQEVPIIMSGDFNVESHLDWTEATKDIHHGYVVPWPVTMEMENAGFTDSFREAYPNPLESPGFTYWPQYRGDGSDYIRPRIDYIFYKGASLGMVDSQVISQHPVMFPSDHAAVITEFTYD</sequence>
<name>A0A918UNU4_9BACT</name>
<organism evidence="2 3">
    <name type="scientific">Echinicola pacifica</name>
    <dbReference type="NCBI Taxonomy" id="346377"/>
    <lineage>
        <taxon>Bacteria</taxon>
        <taxon>Pseudomonadati</taxon>
        <taxon>Bacteroidota</taxon>
        <taxon>Cytophagia</taxon>
        <taxon>Cytophagales</taxon>
        <taxon>Cyclobacteriaceae</taxon>
        <taxon>Echinicola</taxon>
    </lineage>
</organism>
<dbReference type="InterPro" id="IPR036691">
    <property type="entry name" value="Endo/exonu/phosph_ase_sf"/>
</dbReference>
<dbReference type="Proteomes" id="UP000619457">
    <property type="component" value="Unassembled WGS sequence"/>
</dbReference>
<dbReference type="Pfam" id="PF13385">
    <property type="entry name" value="Laminin_G_3"/>
    <property type="match status" value="1"/>
</dbReference>
<keyword evidence="3" id="KW-1185">Reference proteome</keyword>
<evidence type="ECO:0000313" key="2">
    <source>
        <dbReference type="EMBL" id="GGZ25002.1"/>
    </source>
</evidence>
<dbReference type="SUPFAM" id="SSF49899">
    <property type="entry name" value="Concanavalin A-like lectins/glucanases"/>
    <property type="match status" value="1"/>
</dbReference>
<feature type="domain" description="Endonuclease/exonuclease/phosphatase" evidence="1">
    <location>
        <begin position="275"/>
        <end position="529"/>
    </location>
</feature>
<evidence type="ECO:0000313" key="3">
    <source>
        <dbReference type="Proteomes" id="UP000619457"/>
    </source>
</evidence>
<dbReference type="GO" id="GO:0005975">
    <property type="term" value="P:carbohydrate metabolic process"/>
    <property type="evidence" value="ECO:0007669"/>
    <property type="project" value="UniProtKB-ARBA"/>
</dbReference>
<dbReference type="InterPro" id="IPR005135">
    <property type="entry name" value="Endo/exonuclease/phosphatase"/>
</dbReference>
<proteinExistence type="predicted"/>
<reference evidence="2" key="1">
    <citation type="journal article" date="2014" name="Int. J. Syst. Evol. Microbiol.">
        <title>Complete genome sequence of Corynebacterium casei LMG S-19264T (=DSM 44701T), isolated from a smear-ripened cheese.</title>
        <authorList>
            <consortium name="US DOE Joint Genome Institute (JGI-PGF)"/>
            <person name="Walter F."/>
            <person name="Albersmeier A."/>
            <person name="Kalinowski J."/>
            <person name="Ruckert C."/>
        </authorList>
    </citation>
    <scope>NUCLEOTIDE SEQUENCE</scope>
    <source>
        <strain evidence="2">KCTC 12368</strain>
    </source>
</reference>
<dbReference type="SUPFAM" id="SSF56219">
    <property type="entry name" value="DNase I-like"/>
    <property type="match status" value="1"/>
</dbReference>
<dbReference type="GO" id="GO:0004553">
    <property type="term" value="F:hydrolase activity, hydrolyzing O-glycosyl compounds"/>
    <property type="evidence" value="ECO:0007669"/>
    <property type="project" value="UniProtKB-ARBA"/>
</dbReference>
<gene>
    <name evidence="2" type="ORF">GCM10007049_16830</name>
</gene>
<dbReference type="RefSeq" id="WP_083923253.1">
    <property type="nucleotide sequence ID" value="NZ_BMWX01000003.1"/>
</dbReference>
<dbReference type="PANTHER" id="PTHR41349:SF1">
    <property type="entry name" value="PROTEIN CBG08683"/>
    <property type="match status" value="1"/>
</dbReference>
<protein>
    <recommendedName>
        <fullName evidence="1">Endonuclease/exonuclease/phosphatase domain-containing protein</fullName>
    </recommendedName>
</protein>
<dbReference type="AlphaFoldDB" id="A0A918UNU4"/>
<reference evidence="2" key="2">
    <citation type="submission" date="2020-09" db="EMBL/GenBank/DDBJ databases">
        <authorList>
            <person name="Sun Q."/>
            <person name="Kim S."/>
        </authorList>
    </citation>
    <scope>NUCLEOTIDE SEQUENCE</scope>
    <source>
        <strain evidence="2">KCTC 12368</strain>
    </source>
</reference>
<dbReference type="EMBL" id="BMWX01000003">
    <property type="protein sequence ID" value="GGZ25002.1"/>
    <property type="molecule type" value="Genomic_DNA"/>
</dbReference>
<dbReference type="PANTHER" id="PTHR41349">
    <property type="match status" value="1"/>
</dbReference>
<evidence type="ECO:0000259" key="1">
    <source>
        <dbReference type="Pfam" id="PF03372"/>
    </source>
</evidence>
<dbReference type="InterPro" id="IPR013320">
    <property type="entry name" value="ConA-like_dom_sf"/>
</dbReference>
<dbReference type="Gene3D" id="3.60.10.10">
    <property type="entry name" value="Endonuclease/exonuclease/phosphatase"/>
    <property type="match status" value="1"/>
</dbReference>
<dbReference type="Pfam" id="PF03372">
    <property type="entry name" value="Exo_endo_phos"/>
    <property type="match status" value="1"/>
</dbReference>
<dbReference type="Gene3D" id="2.60.120.200">
    <property type="match status" value="1"/>
</dbReference>
<accession>A0A918UNU4</accession>
<comment type="caution">
    <text evidence="2">The sequence shown here is derived from an EMBL/GenBank/DDBJ whole genome shotgun (WGS) entry which is preliminary data.</text>
</comment>